<dbReference type="Proteomes" id="UP000467841">
    <property type="component" value="Unassembled WGS sequence"/>
</dbReference>
<proteinExistence type="predicted"/>
<evidence type="ECO:0000313" key="2">
    <source>
        <dbReference type="Proteomes" id="UP000467841"/>
    </source>
</evidence>
<comment type="caution">
    <text evidence="1">The sequence shown here is derived from an EMBL/GenBank/DDBJ whole genome shotgun (WGS) entry which is preliminary data.</text>
</comment>
<keyword evidence="2" id="KW-1185">Reference proteome</keyword>
<dbReference type="AlphaFoldDB" id="A0A6D2KAL7"/>
<accession>A0A6D2KAL7</accession>
<protein>
    <submittedName>
        <fullName evidence="1">Uncharacterized protein</fullName>
    </submittedName>
</protein>
<sequence>MQLLQWSQNHSANHVETLSYWNGTKLCWTNRASTLLLGESEAVDKHSYWMILSKRNGRIKWRYTAASKTGQSCSNIQLPNEDEASLNQLGNDTSCYGGDRSWISSKKT</sequence>
<dbReference type="EMBL" id="CACVBM020001317">
    <property type="protein sequence ID" value="CAA7045171.1"/>
    <property type="molecule type" value="Genomic_DNA"/>
</dbReference>
<evidence type="ECO:0000313" key="1">
    <source>
        <dbReference type="EMBL" id="CAA7045171.1"/>
    </source>
</evidence>
<gene>
    <name evidence="1" type="ORF">MERR_LOCUS32406</name>
</gene>
<organism evidence="1 2">
    <name type="scientific">Microthlaspi erraticum</name>
    <dbReference type="NCBI Taxonomy" id="1685480"/>
    <lineage>
        <taxon>Eukaryota</taxon>
        <taxon>Viridiplantae</taxon>
        <taxon>Streptophyta</taxon>
        <taxon>Embryophyta</taxon>
        <taxon>Tracheophyta</taxon>
        <taxon>Spermatophyta</taxon>
        <taxon>Magnoliopsida</taxon>
        <taxon>eudicotyledons</taxon>
        <taxon>Gunneridae</taxon>
        <taxon>Pentapetalae</taxon>
        <taxon>rosids</taxon>
        <taxon>malvids</taxon>
        <taxon>Brassicales</taxon>
        <taxon>Brassicaceae</taxon>
        <taxon>Coluteocarpeae</taxon>
        <taxon>Microthlaspi</taxon>
    </lineage>
</organism>
<reference evidence="1" key="1">
    <citation type="submission" date="2020-01" db="EMBL/GenBank/DDBJ databases">
        <authorList>
            <person name="Mishra B."/>
        </authorList>
    </citation>
    <scope>NUCLEOTIDE SEQUENCE [LARGE SCALE GENOMIC DNA]</scope>
</reference>
<name>A0A6D2KAL7_9BRAS</name>